<organism evidence="1 2">
    <name type="scientific">Crotalaria pallida</name>
    <name type="common">Smooth rattlebox</name>
    <name type="synonym">Crotalaria striata</name>
    <dbReference type="NCBI Taxonomy" id="3830"/>
    <lineage>
        <taxon>Eukaryota</taxon>
        <taxon>Viridiplantae</taxon>
        <taxon>Streptophyta</taxon>
        <taxon>Embryophyta</taxon>
        <taxon>Tracheophyta</taxon>
        <taxon>Spermatophyta</taxon>
        <taxon>Magnoliopsida</taxon>
        <taxon>eudicotyledons</taxon>
        <taxon>Gunneridae</taxon>
        <taxon>Pentapetalae</taxon>
        <taxon>rosids</taxon>
        <taxon>fabids</taxon>
        <taxon>Fabales</taxon>
        <taxon>Fabaceae</taxon>
        <taxon>Papilionoideae</taxon>
        <taxon>50 kb inversion clade</taxon>
        <taxon>genistoids sensu lato</taxon>
        <taxon>core genistoids</taxon>
        <taxon>Crotalarieae</taxon>
        <taxon>Crotalaria</taxon>
    </lineage>
</organism>
<proteinExistence type="predicted"/>
<gene>
    <name evidence="1" type="ORF">RIF29_08049</name>
</gene>
<dbReference type="Proteomes" id="UP001372338">
    <property type="component" value="Unassembled WGS sequence"/>
</dbReference>
<reference evidence="1 2" key="1">
    <citation type="submission" date="2024-01" db="EMBL/GenBank/DDBJ databases">
        <title>The genomes of 5 underutilized Papilionoideae crops provide insights into root nodulation and disease resistanc.</title>
        <authorList>
            <person name="Yuan L."/>
        </authorList>
    </citation>
    <scope>NUCLEOTIDE SEQUENCE [LARGE SCALE GENOMIC DNA]</scope>
    <source>
        <strain evidence="1">ZHUSHIDOU_FW_LH</strain>
        <tissue evidence="1">Leaf</tissue>
    </source>
</reference>
<comment type="caution">
    <text evidence="1">The sequence shown here is derived from an EMBL/GenBank/DDBJ whole genome shotgun (WGS) entry which is preliminary data.</text>
</comment>
<accession>A0AAN9J603</accession>
<dbReference type="EMBL" id="JAYWIO010000001">
    <property type="protein sequence ID" value="KAK7292271.1"/>
    <property type="molecule type" value="Genomic_DNA"/>
</dbReference>
<protein>
    <submittedName>
        <fullName evidence="1">Uncharacterized protein</fullName>
    </submittedName>
</protein>
<dbReference type="AlphaFoldDB" id="A0AAN9J603"/>
<name>A0AAN9J603_CROPI</name>
<keyword evidence="2" id="KW-1185">Reference proteome</keyword>
<sequence>MRYLLWVAVLQILYSSLHNLTKNMLNPYALQNWVIVKDYLFLNMSLYGWPLPEVLYFSAFVDLYRASEE</sequence>
<evidence type="ECO:0000313" key="1">
    <source>
        <dbReference type="EMBL" id="KAK7292271.1"/>
    </source>
</evidence>
<evidence type="ECO:0000313" key="2">
    <source>
        <dbReference type="Proteomes" id="UP001372338"/>
    </source>
</evidence>